<dbReference type="SMART" id="SM00028">
    <property type="entry name" value="TPR"/>
    <property type="match status" value="2"/>
</dbReference>
<evidence type="ECO:0000313" key="6">
    <source>
        <dbReference type="Proteomes" id="UP000199452"/>
    </source>
</evidence>
<dbReference type="STRING" id="1640674.SAMN05216323_101344"/>
<organism evidence="5 6">
    <name type="scientific">Williamwhitmania taraxaci</name>
    <dbReference type="NCBI Taxonomy" id="1640674"/>
    <lineage>
        <taxon>Bacteria</taxon>
        <taxon>Pseudomonadati</taxon>
        <taxon>Bacteroidota</taxon>
        <taxon>Bacteroidia</taxon>
        <taxon>Bacteroidales</taxon>
        <taxon>Williamwhitmaniaceae</taxon>
        <taxon>Williamwhitmania</taxon>
    </lineage>
</organism>
<name>A0A1G6HVI6_9BACT</name>
<dbReference type="OrthoDB" id="9776208at2"/>
<keyword evidence="1" id="KW-0802">TPR repeat</keyword>
<dbReference type="AlphaFoldDB" id="A0A1G6HVI6"/>
<dbReference type="PROSITE" id="PS50005">
    <property type="entry name" value="TPR"/>
    <property type="match status" value="1"/>
</dbReference>
<reference evidence="5 6" key="1">
    <citation type="submission" date="2016-09" db="EMBL/GenBank/DDBJ databases">
        <authorList>
            <person name="Capua I."/>
            <person name="De Benedictis P."/>
            <person name="Joannis T."/>
            <person name="Lombin L.H."/>
            <person name="Cattoli G."/>
        </authorList>
    </citation>
    <scope>NUCLEOTIDE SEQUENCE [LARGE SCALE GENOMIC DNA]</scope>
    <source>
        <strain evidence="5 6">A7P-90m</strain>
    </source>
</reference>
<dbReference type="Pfam" id="PF13432">
    <property type="entry name" value="TPR_16"/>
    <property type="match status" value="1"/>
</dbReference>
<dbReference type="PROSITE" id="PS50293">
    <property type="entry name" value="TPR_REGION"/>
    <property type="match status" value="1"/>
</dbReference>
<evidence type="ECO:0000313" key="5">
    <source>
        <dbReference type="EMBL" id="SDB98214.1"/>
    </source>
</evidence>
<evidence type="ECO:0000256" key="3">
    <source>
        <dbReference type="SAM" id="SignalP"/>
    </source>
</evidence>
<dbReference type="Gene3D" id="1.25.40.10">
    <property type="entry name" value="Tetratricopeptide repeat domain"/>
    <property type="match status" value="1"/>
</dbReference>
<dbReference type="Proteomes" id="UP000199452">
    <property type="component" value="Unassembled WGS sequence"/>
</dbReference>
<keyword evidence="2" id="KW-0812">Transmembrane</keyword>
<dbReference type="SUPFAM" id="SSF48452">
    <property type="entry name" value="TPR-like"/>
    <property type="match status" value="1"/>
</dbReference>
<proteinExistence type="predicted"/>
<protein>
    <submittedName>
        <fullName evidence="5">Tetratricopeptide repeat-containing protein</fullName>
    </submittedName>
</protein>
<keyword evidence="2" id="KW-1133">Transmembrane helix</keyword>
<feature type="domain" description="SH3b" evidence="4">
    <location>
        <begin position="200"/>
        <end position="249"/>
    </location>
</feature>
<dbReference type="InterPro" id="IPR011990">
    <property type="entry name" value="TPR-like_helical_dom_sf"/>
</dbReference>
<evidence type="ECO:0000259" key="4">
    <source>
        <dbReference type="Pfam" id="PF08239"/>
    </source>
</evidence>
<accession>A0A1G6HVI6</accession>
<feature type="signal peptide" evidence="3">
    <location>
        <begin position="1"/>
        <end position="19"/>
    </location>
</feature>
<evidence type="ECO:0000256" key="2">
    <source>
        <dbReference type="SAM" id="Phobius"/>
    </source>
</evidence>
<feature type="transmembrane region" description="Helical" evidence="2">
    <location>
        <begin position="131"/>
        <end position="150"/>
    </location>
</feature>
<keyword evidence="2" id="KW-0472">Membrane</keyword>
<dbReference type="Pfam" id="PF08239">
    <property type="entry name" value="SH3_3"/>
    <property type="match status" value="1"/>
</dbReference>
<feature type="chain" id="PRO_5011511733" evidence="3">
    <location>
        <begin position="20"/>
        <end position="252"/>
    </location>
</feature>
<gene>
    <name evidence="5" type="ORF">SAMN05216323_101344</name>
</gene>
<feature type="repeat" description="TPR" evidence="1">
    <location>
        <begin position="57"/>
        <end position="90"/>
    </location>
</feature>
<sequence length="252" mass="28263">MNKLLLSIVFSISTIFSFAEQPVDSLWAQGNTAYQNGNYQAAINSYNSILEKGLSAPDLYFNLGNSFYKMNELAQSILFYERAIKLSPSNEDYRYNLDVAKLKVVDKIEIIPQFFLYSWISNLKSLANPNGWAIVAIFLFIVCSSSILLWRFGLSLFLKRAGFLASSLFAILFVVSLLISFSEADRYGTKNEAVILRPVVTVKSSPDQNGKDLFILHEGTKVVITDSLTHWIEVKISDGNSGWVNAADIEKI</sequence>
<feature type="transmembrane region" description="Helical" evidence="2">
    <location>
        <begin position="162"/>
        <end position="181"/>
    </location>
</feature>
<keyword evidence="3" id="KW-0732">Signal</keyword>
<keyword evidence="6" id="KW-1185">Reference proteome</keyword>
<dbReference type="RefSeq" id="WP_092436604.1">
    <property type="nucleotide sequence ID" value="NZ_FMYP01000013.1"/>
</dbReference>
<evidence type="ECO:0000256" key="1">
    <source>
        <dbReference type="PROSITE-ProRule" id="PRU00339"/>
    </source>
</evidence>
<dbReference type="EMBL" id="FMYP01000013">
    <property type="protein sequence ID" value="SDB98214.1"/>
    <property type="molecule type" value="Genomic_DNA"/>
</dbReference>
<dbReference type="InterPro" id="IPR019734">
    <property type="entry name" value="TPR_rpt"/>
</dbReference>
<dbReference type="Gene3D" id="2.30.30.40">
    <property type="entry name" value="SH3 Domains"/>
    <property type="match status" value="1"/>
</dbReference>
<dbReference type="InterPro" id="IPR003646">
    <property type="entry name" value="SH3-like_bac-type"/>
</dbReference>